<keyword evidence="4" id="KW-1185">Reference proteome</keyword>
<dbReference type="Proteomes" id="UP000250223">
    <property type="component" value="Unassembled WGS sequence"/>
</dbReference>
<reference evidence="3 5" key="2">
    <citation type="submission" date="2018-06" db="EMBL/GenBank/DDBJ databases">
        <authorList>
            <consortium name="Pathogen Informatics"/>
            <person name="Doyle S."/>
        </authorList>
    </citation>
    <scope>NUCLEOTIDE SEQUENCE [LARGE SCALE GENOMIC DNA]</scope>
    <source>
        <strain evidence="3 5">NCTC13028</strain>
    </source>
</reference>
<name>A0A239Z625_CLOCO</name>
<evidence type="ECO:0000313" key="5">
    <source>
        <dbReference type="Proteomes" id="UP000250223"/>
    </source>
</evidence>
<sequence length="29" mass="3478">MKDDFLPYVRKSLILLVIIENGEWKVEND</sequence>
<reference evidence="1 4" key="1">
    <citation type="submission" date="2016-10" db="EMBL/GenBank/DDBJ databases">
        <authorList>
            <person name="Varghese N."/>
            <person name="Submissions S."/>
        </authorList>
    </citation>
    <scope>NUCLEOTIDE SEQUENCE [LARGE SCALE GENOMIC DNA]</scope>
    <source>
        <strain evidence="1 4">NLAE-zl-C224</strain>
    </source>
</reference>
<protein>
    <submittedName>
        <fullName evidence="3">Uncharacterized protein</fullName>
    </submittedName>
</protein>
<accession>A0A239Z625</accession>
<proteinExistence type="predicted"/>
<evidence type="ECO:0000313" key="3">
    <source>
        <dbReference type="EMBL" id="SQB34201.1"/>
    </source>
</evidence>
<evidence type="ECO:0000313" key="4">
    <source>
        <dbReference type="Proteomes" id="UP000198811"/>
    </source>
</evidence>
<dbReference type="EMBL" id="UAWC01000007">
    <property type="protein sequence ID" value="SQB34201.1"/>
    <property type="molecule type" value="Genomic_DNA"/>
</dbReference>
<dbReference type="EMBL" id="FNGL01000015">
    <property type="protein sequence ID" value="SDL27406.1"/>
    <property type="molecule type" value="Genomic_DNA"/>
</dbReference>
<dbReference type="EMBL" id="FNGL01000009">
    <property type="protein sequence ID" value="SDL14869.1"/>
    <property type="molecule type" value="Genomic_DNA"/>
</dbReference>
<dbReference type="Proteomes" id="UP000198811">
    <property type="component" value="Unassembled WGS sequence"/>
</dbReference>
<dbReference type="AlphaFoldDB" id="A0A239Z625"/>
<gene>
    <name evidence="3" type="ORF">NCTC13028_01095</name>
    <name evidence="1" type="ORF">SAMN05216497_10927</name>
    <name evidence="2" type="ORF">SAMN05216497_11544</name>
</gene>
<organism evidence="3 5">
    <name type="scientific">Clostridium cochlearium</name>
    <dbReference type="NCBI Taxonomy" id="1494"/>
    <lineage>
        <taxon>Bacteria</taxon>
        <taxon>Bacillati</taxon>
        <taxon>Bacillota</taxon>
        <taxon>Clostridia</taxon>
        <taxon>Eubacteriales</taxon>
        <taxon>Clostridiaceae</taxon>
        <taxon>Clostridium</taxon>
    </lineage>
</organism>
<evidence type="ECO:0000313" key="1">
    <source>
        <dbReference type="EMBL" id="SDL14869.1"/>
    </source>
</evidence>
<evidence type="ECO:0000313" key="2">
    <source>
        <dbReference type="EMBL" id="SDL27406.1"/>
    </source>
</evidence>